<organism evidence="2 3">
    <name type="scientific">Hyella patelloides LEGE 07179</name>
    <dbReference type="NCBI Taxonomy" id="945734"/>
    <lineage>
        <taxon>Bacteria</taxon>
        <taxon>Bacillati</taxon>
        <taxon>Cyanobacteriota</taxon>
        <taxon>Cyanophyceae</taxon>
        <taxon>Pleurocapsales</taxon>
        <taxon>Hyellaceae</taxon>
        <taxon>Hyella</taxon>
    </lineage>
</organism>
<keyword evidence="3" id="KW-1185">Reference proteome</keyword>
<dbReference type="Proteomes" id="UP000320055">
    <property type="component" value="Unassembled WGS sequence"/>
</dbReference>
<feature type="domain" description="CobQ/CobB/MinD/ParA nucleotide binding" evidence="1">
    <location>
        <begin position="3"/>
        <end position="169"/>
    </location>
</feature>
<dbReference type="InterPro" id="IPR027417">
    <property type="entry name" value="P-loop_NTPase"/>
</dbReference>
<dbReference type="PIRSF" id="PIRSF009320">
    <property type="entry name" value="Nuc_binding_HP_1000"/>
    <property type="match status" value="1"/>
</dbReference>
<evidence type="ECO:0000313" key="3">
    <source>
        <dbReference type="Proteomes" id="UP000320055"/>
    </source>
</evidence>
<protein>
    <submittedName>
        <fullName evidence="2">ATPase involved in chromosome partitioning</fullName>
    </submittedName>
</protein>
<proteinExistence type="predicted"/>
<dbReference type="Gene3D" id="3.40.50.300">
    <property type="entry name" value="P-loop containing nucleotide triphosphate hydrolases"/>
    <property type="match status" value="1"/>
</dbReference>
<dbReference type="CDD" id="cd02042">
    <property type="entry name" value="ParAB_family"/>
    <property type="match status" value="1"/>
</dbReference>
<dbReference type="InterPro" id="IPR002586">
    <property type="entry name" value="CobQ/CobB/MinD/ParA_Nub-bd_dom"/>
</dbReference>
<dbReference type="OrthoDB" id="9804460at2"/>
<evidence type="ECO:0000313" key="2">
    <source>
        <dbReference type="EMBL" id="VEP11425.1"/>
    </source>
</evidence>
<name>A0A563VJD1_9CYAN</name>
<dbReference type="AlphaFoldDB" id="A0A563VJD1"/>
<dbReference type="EMBL" id="CAACVJ010000006">
    <property type="protein sequence ID" value="VEP11425.1"/>
    <property type="molecule type" value="Genomic_DNA"/>
</dbReference>
<dbReference type="PANTHER" id="PTHR13696">
    <property type="entry name" value="P-LOOP CONTAINING NUCLEOSIDE TRIPHOSPHATE HYDROLASE"/>
    <property type="match status" value="1"/>
</dbReference>
<reference evidence="2 3" key="1">
    <citation type="submission" date="2019-01" db="EMBL/GenBank/DDBJ databases">
        <authorList>
            <person name="Brito A."/>
        </authorList>
    </citation>
    <scope>NUCLEOTIDE SEQUENCE [LARGE SCALE GENOMIC DNA]</scope>
    <source>
        <strain evidence="2">1</strain>
    </source>
</reference>
<dbReference type="InterPro" id="IPR050678">
    <property type="entry name" value="DNA_Partitioning_ATPase"/>
</dbReference>
<sequence>MIIAITALKGGVGKTTTAVHLAAYLQTLAPTLLIDADKNRSALVWSKEDRLPFYVASQAGSPALIAKFTHIIIDTQARPEPEELKDLAQGSDLVIIPTTPNPLDLDSTSKATELLEPLNVNYRVLLTKVDSRTTTGRDARIFMKEKKFPTFKTDIPLLVAFQRAPSRGVVIQDYPDPRAKIGWSRYRAVGKEIMA</sequence>
<dbReference type="RefSeq" id="WP_144868847.1">
    <property type="nucleotide sequence ID" value="NZ_LR213859.1"/>
</dbReference>
<dbReference type="Pfam" id="PF01656">
    <property type="entry name" value="CbiA"/>
    <property type="match status" value="1"/>
</dbReference>
<evidence type="ECO:0000259" key="1">
    <source>
        <dbReference type="Pfam" id="PF01656"/>
    </source>
</evidence>
<dbReference type="SUPFAM" id="SSF52540">
    <property type="entry name" value="P-loop containing nucleoside triphosphate hydrolases"/>
    <property type="match status" value="1"/>
</dbReference>
<dbReference type="PANTHER" id="PTHR13696:SF96">
    <property type="entry name" value="COBQ_COBB_MIND_PARA NUCLEOTIDE BINDING DOMAIN-CONTAINING PROTEIN"/>
    <property type="match status" value="1"/>
</dbReference>
<accession>A0A563VJD1</accession>
<gene>
    <name evidence="2" type="ORF">H1P_1030024</name>
</gene>